<protein>
    <submittedName>
        <fullName evidence="7">Cellulase family glycosylhydrolase</fullName>
    </submittedName>
</protein>
<dbReference type="Pfam" id="PF18962">
    <property type="entry name" value="Por_Secre_tail"/>
    <property type="match status" value="1"/>
</dbReference>
<keyword evidence="8" id="KW-1185">Reference proteome</keyword>
<feature type="domain" description="Glycoside hydrolase family 5" evidence="5">
    <location>
        <begin position="31"/>
        <end position="298"/>
    </location>
</feature>
<organism evidence="7 8">
    <name type="scientific">Ferruginibacter yonginensis</name>
    <dbReference type="NCBI Taxonomy" id="1310416"/>
    <lineage>
        <taxon>Bacteria</taxon>
        <taxon>Pseudomonadati</taxon>
        <taxon>Bacteroidota</taxon>
        <taxon>Chitinophagia</taxon>
        <taxon>Chitinophagales</taxon>
        <taxon>Chitinophagaceae</taxon>
        <taxon>Ferruginibacter</taxon>
    </lineage>
</organism>
<dbReference type="EMBL" id="JBHSCZ010000002">
    <property type="protein sequence ID" value="MFC4262744.1"/>
    <property type="molecule type" value="Genomic_DNA"/>
</dbReference>
<dbReference type="InterPro" id="IPR017853">
    <property type="entry name" value="GH"/>
</dbReference>
<evidence type="ECO:0000256" key="1">
    <source>
        <dbReference type="ARBA" id="ARBA00022801"/>
    </source>
</evidence>
<evidence type="ECO:0000313" key="7">
    <source>
        <dbReference type="EMBL" id="MFC4262744.1"/>
    </source>
</evidence>
<feature type="domain" description="Secretion system C-terminal sorting" evidence="6">
    <location>
        <begin position="444"/>
        <end position="513"/>
    </location>
</feature>
<feature type="chain" id="PRO_5046359568" evidence="4">
    <location>
        <begin position="18"/>
        <end position="515"/>
    </location>
</feature>
<keyword evidence="4" id="KW-0732">Signal</keyword>
<evidence type="ECO:0000259" key="6">
    <source>
        <dbReference type="Pfam" id="PF18962"/>
    </source>
</evidence>
<dbReference type="Pfam" id="PF00150">
    <property type="entry name" value="Cellulase"/>
    <property type="match status" value="1"/>
</dbReference>
<accession>A0ABV8QUP7</accession>
<proteinExistence type="inferred from homology"/>
<feature type="signal peptide" evidence="4">
    <location>
        <begin position="1"/>
        <end position="17"/>
    </location>
</feature>
<keyword evidence="1 3" id="KW-0378">Hydrolase</keyword>
<dbReference type="Proteomes" id="UP001595907">
    <property type="component" value="Unassembled WGS sequence"/>
</dbReference>
<evidence type="ECO:0000256" key="2">
    <source>
        <dbReference type="ARBA" id="ARBA00023295"/>
    </source>
</evidence>
<evidence type="ECO:0000256" key="4">
    <source>
        <dbReference type="SAM" id="SignalP"/>
    </source>
</evidence>
<evidence type="ECO:0000313" key="8">
    <source>
        <dbReference type="Proteomes" id="UP001595907"/>
    </source>
</evidence>
<comment type="similarity">
    <text evidence="3">Belongs to the glycosyl hydrolase 5 (cellulase A) family.</text>
</comment>
<dbReference type="InterPro" id="IPR026444">
    <property type="entry name" value="Secre_tail"/>
</dbReference>
<evidence type="ECO:0000259" key="5">
    <source>
        <dbReference type="Pfam" id="PF00150"/>
    </source>
</evidence>
<dbReference type="SUPFAM" id="SSF51445">
    <property type="entry name" value="(Trans)glycosidases"/>
    <property type="match status" value="1"/>
</dbReference>
<dbReference type="RefSeq" id="WP_379708489.1">
    <property type="nucleotide sequence ID" value="NZ_JBHSCZ010000002.1"/>
</dbReference>
<keyword evidence="2 3" id="KW-0326">Glycosidase</keyword>
<gene>
    <name evidence="7" type="ORF">ACFOWM_07640</name>
</gene>
<comment type="caution">
    <text evidence="7">The sequence shown here is derived from an EMBL/GenBank/DDBJ whole genome shotgun (WGS) entry which is preliminary data.</text>
</comment>
<reference evidence="8" key="1">
    <citation type="journal article" date="2019" name="Int. J. Syst. Evol. Microbiol.">
        <title>The Global Catalogue of Microorganisms (GCM) 10K type strain sequencing project: providing services to taxonomists for standard genome sequencing and annotation.</title>
        <authorList>
            <consortium name="The Broad Institute Genomics Platform"/>
            <consortium name="The Broad Institute Genome Sequencing Center for Infectious Disease"/>
            <person name="Wu L."/>
            <person name="Ma J."/>
        </authorList>
    </citation>
    <scope>NUCLEOTIDE SEQUENCE [LARGE SCALE GENOMIC DNA]</scope>
    <source>
        <strain evidence="8">CECT 8289</strain>
    </source>
</reference>
<name>A0ABV8QUP7_9BACT</name>
<dbReference type="InterPro" id="IPR001547">
    <property type="entry name" value="Glyco_hydro_5"/>
</dbReference>
<dbReference type="Gene3D" id="3.20.20.80">
    <property type="entry name" value="Glycosidases"/>
    <property type="match status" value="1"/>
</dbReference>
<sequence length="515" mass="57899">MKNLLYLFFLMHCSAYAQGDSLYVSGRFLFNKNNEKIILKGINYSVLDDWSFPSNMNNGNERLSEIEKTKANTVRIQWYNDYGQPTRPTYNLTHLDSLLTRCARYKMIPIVGLWDVTCGNDWATFATRITNWYTQPAVINLFNKHKRYSVINLANEFGYYNYVGGTTAALNTYKNNYKTIITTIRNAGYKQPIMIDAPDCGTNPDVLIAVGNELLTHDPLHNIIFSVHSYWISITGNDATAIANKVQLMVNSNLPFVFGEISNYQSDATACQYVLNYQALLNNLQTQQIGWLAWNWQYDACANREMTSTGLFNNLGTFGLDITNNSTYGLANTAIRLNSTFGNATVLATTALQLHINCNTGNNIGLKIDFNNIPLQQNIILQTSTDNGATWQTQQQFTHTSIDGSIVINNVNITTATIFRAALTNGSRLSNVASCNTTTSNTKIYPNPVNQQIKIEANSIGWATLINSNGKTILQKAITFNNSIDVSHQPNGWYILKIWHQQNNSFSYHKIIIAH</sequence>
<dbReference type="NCBIfam" id="TIGR04183">
    <property type="entry name" value="Por_Secre_tail"/>
    <property type="match status" value="1"/>
</dbReference>
<evidence type="ECO:0000256" key="3">
    <source>
        <dbReference type="RuleBase" id="RU361153"/>
    </source>
</evidence>